<sequence length="247" mass="28456">MEQPVKILIVEDEMVIAANISLQLTNLGYEVTGIIPRGEEALLHVKQNQPNIVLMDIQLKGRLDGVETVKMMQQDFDIPIIYLTANADDDNFNRAKATHPYAFISKPFKKLDLKRAIELTINQFKAKENNGDPSQDIPISPFILSDCIFVRHHEKMVKVDIKDILYIEAERNYCRIHSKDKEYLLVMTLKDMDEKLPNKHFIRVHRSFIINLSQIDEVATSHIVIAKKAIPLSKTLKEELLNRLQTI</sequence>
<evidence type="ECO:0000313" key="6">
    <source>
        <dbReference type="Proteomes" id="UP001597441"/>
    </source>
</evidence>
<evidence type="ECO:0000256" key="2">
    <source>
        <dbReference type="PROSITE-ProRule" id="PRU00169"/>
    </source>
</evidence>
<evidence type="ECO:0000313" key="5">
    <source>
        <dbReference type="EMBL" id="MFD2534794.1"/>
    </source>
</evidence>
<evidence type="ECO:0000256" key="1">
    <source>
        <dbReference type="ARBA" id="ARBA00022553"/>
    </source>
</evidence>
<comment type="caution">
    <text evidence="5">The sequence shown here is derived from an EMBL/GenBank/DDBJ whole genome shotgun (WGS) entry which is preliminary data.</text>
</comment>
<dbReference type="Pfam" id="PF00072">
    <property type="entry name" value="Response_reg"/>
    <property type="match status" value="1"/>
</dbReference>
<dbReference type="PROSITE" id="PS50110">
    <property type="entry name" value="RESPONSE_REGULATORY"/>
    <property type="match status" value="1"/>
</dbReference>
<dbReference type="PROSITE" id="PS50930">
    <property type="entry name" value="HTH_LYTTR"/>
    <property type="match status" value="1"/>
</dbReference>
<dbReference type="Proteomes" id="UP001597441">
    <property type="component" value="Unassembled WGS sequence"/>
</dbReference>
<dbReference type="Gene3D" id="2.40.50.1020">
    <property type="entry name" value="LytTr DNA-binding domain"/>
    <property type="match status" value="1"/>
</dbReference>
<name>A0ABW5JPV0_9FLAO</name>
<dbReference type="InterPro" id="IPR011006">
    <property type="entry name" value="CheY-like_superfamily"/>
</dbReference>
<dbReference type="PANTHER" id="PTHR44591">
    <property type="entry name" value="STRESS RESPONSE REGULATOR PROTEIN 1"/>
    <property type="match status" value="1"/>
</dbReference>
<dbReference type="SUPFAM" id="SSF52172">
    <property type="entry name" value="CheY-like"/>
    <property type="match status" value="1"/>
</dbReference>
<feature type="domain" description="Response regulatory" evidence="3">
    <location>
        <begin position="6"/>
        <end position="121"/>
    </location>
</feature>
<evidence type="ECO:0000259" key="3">
    <source>
        <dbReference type="PROSITE" id="PS50110"/>
    </source>
</evidence>
<dbReference type="PANTHER" id="PTHR44591:SF3">
    <property type="entry name" value="RESPONSE REGULATORY DOMAIN-CONTAINING PROTEIN"/>
    <property type="match status" value="1"/>
</dbReference>
<dbReference type="InterPro" id="IPR050595">
    <property type="entry name" value="Bact_response_regulator"/>
</dbReference>
<dbReference type="InterPro" id="IPR007492">
    <property type="entry name" value="LytTR_DNA-bd_dom"/>
</dbReference>
<dbReference type="InterPro" id="IPR001789">
    <property type="entry name" value="Sig_transdc_resp-reg_receiver"/>
</dbReference>
<feature type="modified residue" description="4-aspartylphosphate" evidence="2">
    <location>
        <position position="56"/>
    </location>
</feature>
<organism evidence="5 6">
    <name type="scientific">Gelatiniphilus marinus</name>
    <dbReference type="NCBI Taxonomy" id="1759464"/>
    <lineage>
        <taxon>Bacteria</taxon>
        <taxon>Pseudomonadati</taxon>
        <taxon>Bacteroidota</taxon>
        <taxon>Flavobacteriia</taxon>
        <taxon>Flavobacteriales</taxon>
        <taxon>Flavobacteriaceae</taxon>
        <taxon>Gelatiniphilus</taxon>
    </lineage>
</organism>
<proteinExistence type="predicted"/>
<dbReference type="SMART" id="SM00448">
    <property type="entry name" value="REC"/>
    <property type="match status" value="1"/>
</dbReference>
<dbReference type="EMBL" id="JBHULK010000002">
    <property type="protein sequence ID" value="MFD2534794.1"/>
    <property type="molecule type" value="Genomic_DNA"/>
</dbReference>
<feature type="domain" description="HTH LytTR-type" evidence="4">
    <location>
        <begin position="148"/>
        <end position="218"/>
    </location>
</feature>
<keyword evidence="1 2" id="KW-0597">Phosphoprotein</keyword>
<protein>
    <submittedName>
        <fullName evidence="5">LytR/AlgR family response regulator transcription factor</fullName>
    </submittedName>
</protein>
<accession>A0ABW5JPV0</accession>
<gene>
    <name evidence="5" type="ORF">ACFSQS_06720</name>
</gene>
<dbReference type="Pfam" id="PF04397">
    <property type="entry name" value="LytTR"/>
    <property type="match status" value="1"/>
</dbReference>
<evidence type="ECO:0000259" key="4">
    <source>
        <dbReference type="PROSITE" id="PS50930"/>
    </source>
</evidence>
<dbReference type="SMART" id="SM00850">
    <property type="entry name" value="LytTR"/>
    <property type="match status" value="1"/>
</dbReference>
<dbReference type="RefSeq" id="WP_388016038.1">
    <property type="nucleotide sequence ID" value="NZ_JBHUDT010000002.1"/>
</dbReference>
<keyword evidence="6" id="KW-1185">Reference proteome</keyword>
<dbReference type="Gene3D" id="3.40.50.2300">
    <property type="match status" value="1"/>
</dbReference>
<reference evidence="6" key="1">
    <citation type="journal article" date="2019" name="Int. J. Syst. Evol. Microbiol.">
        <title>The Global Catalogue of Microorganisms (GCM) 10K type strain sequencing project: providing services to taxonomists for standard genome sequencing and annotation.</title>
        <authorList>
            <consortium name="The Broad Institute Genomics Platform"/>
            <consortium name="The Broad Institute Genome Sequencing Center for Infectious Disease"/>
            <person name="Wu L."/>
            <person name="Ma J."/>
        </authorList>
    </citation>
    <scope>NUCLEOTIDE SEQUENCE [LARGE SCALE GENOMIC DNA]</scope>
    <source>
        <strain evidence="6">KCTC 42903</strain>
    </source>
</reference>
<dbReference type="CDD" id="cd17534">
    <property type="entry name" value="REC_DC-like"/>
    <property type="match status" value="1"/>
</dbReference>